<gene>
    <name evidence="8" type="ORF">EV207_11637</name>
</gene>
<feature type="binding site" evidence="5">
    <location>
        <position position="112"/>
    </location>
    <ligand>
        <name>substrate</name>
    </ligand>
</feature>
<dbReference type="PROSITE" id="PS00063">
    <property type="entry name" value="ALDOKETO_REDUCTASE_3"/>
    <property type="match status" value="1"/>
</dbReference>
<dbReference type="AlphaFoldDB" id="A0A4R2P4P1"/>
<keyword evidence="2" id="KW-0521">NADP</keyword>
<dbReference type="Gene3D" id="3.20.20.100">
    <property type="entry name" value="NADP-dependent oxidoreductase domain"/>
    <property type="match status" value="1"/>
</dbReference>
<accession>A0A4R2P4P1</accession>
<dbReference type="PRINTS" id="PR00069">
    <property type="entry name" value="ALDKETRDTASE"/>
</dbReference>
<feature type="site" description="Lowers pKa of active site Tyr" evidence="6">
    <location>
        <position position="79"/>
    </location>
</feature>
<dbReference type="InterPro" id="IPR044500">
    <property type="entry name" value="AKR5G"/>
</dbReference>
<dbReference type="PROSITE" id="PS00798">
    <property type="entry name" value="ALDOKETO_REDUCTASE_1"/>
    <property type="match status" value="1"/>
</dbReference>
<evidence type="ECO:0000313" key="9">
    <source>
        <dbReference type="Proteomes" id="UP000295416"/>
    </source>
</evidence>
<sequence>MVKSLIEGATLHNGVNMPWLGLGVWKMANDEEVMTAVKGALGAGYRSIDTAAVYKNEEGVGKAIKQSDVPRDDIFLTTKVWNSDQGYDSTLEAFEASCQRLGVDYLDLYLVHWPVEGKYKETWRALEKLYTDGKVRAVGVCNFHTHHLKDLLAESKIKPMVNQVECHPLLNQKELHDFCRAEGIQLEAWSPLGQGHLLEDPTIKDIASKYGKTPAQAIIRWDLQRGIVTIPKSSNPNRIGQNGDVFDFELSKEDMDHIDALNKNERYGPDPDHFDF</sequence>
<comment type="similarity">
    <text evidence="1">Belongs to the aldo/keto reductase family.</text>
</comment>
<keyword evidence="3" id="KW-0560">Oxidoreductase</keyword>
<evidence type="ECO:0000256" key="2">
    <source>
        <dbReference type="ARBA" id="ARBA00022857"/>
    </source>
</evidence>
<organism evidence="8 9">
    <name type="scientific">Scopulibacillus darangshiensis</name>
    <dbReference type="NCBI Taxonomy" id="442528"/>
    <lineage>
        <taxon>Bacteria</taxon>
        <taxon>Bacillati</taxon>
        <taxon>Bacillota</taxon>
        <taxon>Bacilli</taxon>
        <taxon>Bacillales</taxon>
        <taxon>Sporolactobacillaceae</taxon>
        <taxon>Scopulibacillus</taxon>
    </lineage>
</organism>
<protein>
    <submittedName>
        <fullName evidence="8">Diketogulonate reductase-like aldo/keto reductase</fullName>
    </submittedName>
</protein>
<keyword evidence="9" id="KW-1185">Reference proteome</keyword>
<dbReference type="Pfam" id="PF00248">
    <property type="entry name" value="Aldo_ket_red"/>
    <property type="match status" value="1"/>
</dbReference>
<feature type="active site" description="Proton donor" evidence="4">
    <location>
        <position position="54"/>
    </location>
</feature>
<dbReference type="SUPFAM" id="SSF51430">
    <property type="entry name" value="NAD(P)-linked oxidoreductase"/>
    <property type="match status" value="1"/>
</dbReference>
<dbReference type="PIRSF" id="PIRSF000097">
    <property type="entry name" value="AKR"/>
    <property type="match status" value="1"/>
</dbReference>
<name>A0A4R2P4P1_9BACL</name>
<dbReference type="PROSITE" id="PS00062">
    <property type="entry name" value="ALDOKETO_REDUCTASE_2"/>
    <property type="match status" value="1"/>
</dbReference>
<evidence type="ECO:0000256" key="1">
    <source>
        <dbReference type="ARBA" id="ARBA00007905"/>
    </source>
</evidence>
<dbReference type="PANTHER" id="PTHR43827:SF3">
    <property type="entry name" value="NADP-DEPENDENT OXIDOREDUCTASE DOMAIN-CONTAINING PROTEIN"/>
    <property type="match status" value="1"/>
</dbReference>
<evidence type="ECO:0000256" key="3">
    <source>
        <dbReference type="ARBA" id="ARBA00023002"/>
    </source>
</evidence>
<evidence type="ECO:0000256" key="5">
    <source>
        <dbReference type="PIRSR" id="PIRSR000097-2"/>
    </source>
</evidence>
<reference evidence="8 9" key="1">
    <citation type="submission" date="2019-03" db="EMBL/GenBank/DDBJ databases">
        <title>Genomic Encyclopedia of Type Strains, Phase IV (KMG-IV): sequencing the most valuable type-strain genomes for metagenomic binning, comparative biology and taxonomic classification.</title>
        <authorList>
            <person name="Goeker M."/>
        </authorList>
    </citation>
    <scope>NUCLEOTIDE SEQUENCE [LARGE SCALE GENOMIC DNA]</scope>
    <source>
        <strain evidence="8 9">DSM 19377</strain>
    </source>
</reference>
<dbReference type="CDD" id="cd19157">
    <property type="entry name" value="AKR_AKR5G1-3"/>
    <property type="match status" value="1"/>
</dbReference>
<evidence type="ECO:0000259" key="7">
    <source>
        <dbReference type="Pfam" id="PF00248"/>
    </source>
</evidence>
<dbReference type="FunFam" id="3.20.20.100:FF:000015">
    <property type="entry name" value="Oxidoreductase, aldo/keto reductase family"/>
    <property type="match status" value="1"/>
</dbReference>
<dbReference type="PANTHER" id="PTHR43827">
    <property type="entry name" value="2,5-DIKETO-D-GLUCONIC ACID REDUCTASE"/>
    <property type="match status" value="1"/>
</dbReference>
<dbReference type="RefSeq" id="WP_132746393.1">
    <property type="nucleotide sequence ID" value="NZ_SLXK01000016.1"/>
</dbReference>
<dbReference type="OrthoDB" id="9804790at2"/>
<dbReference type="InterPro" id="IPR036812">
    <property type="entry name" value="NAD(P)_OxRdtase_dom_sf"/>
</dbReference>
<dbReference type="InterPro" id="IPR018170">
    <property type="entry name" value="Aldo/ket_reductase_CS"/>
</dbReference>
<dbReference type="GO" id="GO:0016616">
    <property type="term" value="F:oxidoreductase activity, acting on the CH-OH group of donors, NAD or NADP as acceptor"/>
    <property type="evidence" value="ECO:0007669"/>
    <property type="project" value="UniProtKB-ARBA"/>
</dbReference>
<dbReference type="EMBL" id="SLXK01000016">
    <property type="protein sequence ID" value="TCP28725.1"/>
    <property type="molecule type" value="Genomic_DNA"/>
</dbReference>
<feature type="domain" description="NADP-dependent oxidoreductase" evidence="7">
    <location>
        <begin position="20"/>
        <end position="262"/>
    </location>
</feature>
<evidence type="ECO:0000256" key="4">
    <source>
        <dbReference type="PIRSR" id="PIRSR000097-1"/>
    </source>
</evidence>
<dbReference type="Proteomes" id="UP000295416">
    <property type="component" value="Unassembled WGS sequence"/>
</dbReference>
<dbReference type="InterPro" id="IPR023210">
    <property type="entry name" value="NADP_OxRdtase_dom"/>
</dbReference>
<proteinExistence type="inferred from homology"/>
<dbReference type="InterPro" id="IPR020471">
    <property type="entry name" value="AKR"/>
</dbReference>
<evidence type="ECO:0000256" key="6">
    <source>
        <dbReference type="PIRSR" id="PIRSR000097-3"/>
    </source>
</evidence>
<comment type="caution">
    <text evidence="8">The sequence shown here is derived from an EMBL/GenBank/DDBJ whole genome shotgun (WGS) entry which is preliminary data.</text>
</comment>
<evidence type="ECO:0000313" key="8">
    <source>
        <dbReference type="EMBL" id="TCP28725.1"/>
    </source>
</evidence>